<dbReference type="EMBL" id="LC490351">
    <property type="protein sequence ID" value="BBL86584.1"/>
    <property type="molecule type" value="Genomic_DNA"/>
</dbReference>
<evidence type="ECO:0000256" key="2">
    <source>
        <dbReference type="SAM" id="Phobius"/>
    </source>
</evidence>
<keyword evidence="7" id="KW-1185">Reference proteome</keyword>
<sequence length="120" mass="13911">MLVSSRTLLTTLQNTRLKRIQRRIASELLKFFSNNWRYRSLYLLSLLVGFYIGSSLTVYYLEGIGQRPLVSLLMVIIIESLVRLRIRASYRPRSILWLLLDNLRIGASYAVILEAFKVGS</sequence>
<dbReference type="InterPro" id="IPR007572">
    <property type="entry name" value="Uncharacterised_Ycf20"/>
</dbReference>
<name>A0A1L5YD14_9EUKA</name>
<dbReference type="EMBL" id="KY124271">
    <property type="protein sequence ID" value="AQX45364.1"/>
    <property type="molecule type" value="Genomic_DNA"/>
</dbReference>
<proteinExistence type="inferred from homology"/>
<keyword evidence="2" id="KW-0472">Membrane</keyword>
<reference evidence="6 7" key="3">
    <citation type="submission" date="2019-06" db="EMBL/GenBank/DDBJ databases">
        <title>A hidden player of endosymbiotic evolution: DNA virus triggered massive gene transfer.</title>
        <authorList>
            <person name="Matsuo M."/>
            <person name="Katahata A."/>
            <person name="Tachikawa M."/>
            <person name="Minakuchi Y."/>
            <person name="Noguchi H."/>
            <person name="Toyoda A."/>
            <person name="Fujiyama A."/>
            <person name="Suzuki Y."/>
            <person name="Satoh S."/>
            <person name="Nakayama T."/>
            <person name="Kamikawa R."/>
            <person name="Nomura M."/>
            <person name="Inagaki Y."/>
            <person name="Ishida K."/>
            <person name="Obokata J."/>
        </authorList>
    </citation>
    <scope>NUCLEOTIDE SEQUENCE [LARGE SCALE GENOMIC DNA]</scope>
    <source>
        <strain evidence="6 7">MYN1</strain>
    </source>
</reference>
<feature type="transmembrane region" description="Helical" evidence="2">
    <location>
        <begin position="67"/>
        <end position="86"/>
    </location>
</feature>
<geneLocation type="plastid" evidence="3"/>
<evidence type="ECO:0000313" key="5">
    <source>
        <dbReference type="EMBL" id="AXY63759.1"/>
    </source>
</evidence>
<dbReference type="Pfam" id="PF04483">
    <property type="entry name" value="DUF565"/>
    <property type="match status" value="1"/>
</dbReference>
<organism evidence="3">
    <name type="scientific">Paulinella micropora</name>
    <dbReference type="NCBI Taxonomy" id="1928728"/>
    <lineage>
        <taxon>Eukaryota</taxon>
        <taxon>Sar</taxon>
        <taxon>Rhizaria</taxon>
        <taxon>Cercozoa</taxon>
        <taxon>Imbricatea</taxon>
        <taxon>Silicofilosea</taxon>
        <taxon>Euglyphida</taxon>
        <taxon>Paulinellidae</taxon>
        <taxon>Paulinella</taxon>
    </lineage>
</organism>
<dbReference type="AlphaFoldDB" id="A0A1L5YD14"/>
<reference evidence="5" key="2">
    <citation type="submission" date="2018-02" db="EMBL/GenBank/DDBJ databases">
        <title>Genome reduction pattern in chromatophore genome of Paulinella.</title>
        <authorList>
            <person name="Lhee D."/>
            <person name="Yoon H.S."/>
        </authorList>
    </citation>
    <scope>NUCLEOTIDE SEQUENCE</scope>
    <source>
        <strain evidence="5">NZ27</strain>
    </source>
</reference>
<evidence type="ECO:0000313" key="6">
    <source>
        <dbReference type="EMBL" id="BBL86584.1"/>
    </source>
</evidence>
<keyword evidence="3" id="KW-0934">Plastid</keyword>
<evidence type="ECO:0000313" key="7">
    <source>
        <dbReference type="Proteomes" id="UP000503178"/>
    </source>
</evidence>
<reference evidence="3" key="1">
    <citation type="journal article" date="2017" name="Protist">
        <title>Diversity of the Photosynthetic Paulinella Species, with the Description of Paulinella micropora sp. nov. and the Chromatophore Genome Sequence for strain KR01.</title>
        <authorList>
            <person name="Lhee D."/>
            <person name="Yang E.C."/>
            <person name="Kim J.I."/>
            <person name="Nakayama T."/>
            <person name="Zuccarello G."/>
            <person name="Andersen R.A."/>
            <person name="Yoon H.S."/>
        </authorList>
    </citation>
    <scope>NUCLEOTIDE SEQUENCE</scope>
    <source>
        <strain evidence="4">FK01</strain>
        <strain evidence="3">KR01</strain>
    </source>
</reference>
<comment type="similarity">
    <text evidence="1">Belongs to the ycf20 family.</text>
</comment>
<keyword evidence="2" id="KW-0812">Transmembrane</keyword>
<evidence type="ECO:0000313" key="3">
    <source>
        <dbReference type="EMBL" id="APP88597.1"/>
    </source>
</evidence>
<accession>A0A1L5YD14</accession>
<gene>
    <name evidence="6" type="primary">MYN1_Chr_760</name>
    <name evidence="3" type="ORF">PCKR_837</name>
    <name evidence="4" type="ORF">PFK_837</name>
    <name evidence="5" type="ORF">PMNZ_844</name>
    <name evidence="6" type="ORF">PMYN1_Chma779</name>
</gene>
<dbReference type="EMBL" id="KX897545">
    <property type="protein sequence ID" value="APP88597.1"/>
    <property type="molecule type" value="Genomic_DNA"/>
</dbReference>
<feature type="transmembrane region" description="Helical" evidence="2">
    <location>
        <begin position="41"/>
        <end position="61"/>
    </location>
</feature>
<keyword evidence="2" id="KW-1133">Transmembrane helix</keyword>
<evidence type="ECO:0008006" key="8">
    <source>
        <dbReference type="Google" id="ProtNLM"/>
    </source>
</evidence>
<evidence type="ECO:0000256" key="1">
    <source>
        <dbReference type="ARBA" id="ARBA00009846"/>
    </source>
</evidence>
<protein>
    <recommendedName>
        <fullName evidence="8">DUF565 domain-containing protein</fullName>
    </recommendedName>
</protein>
<dbReference type="Proteomes" id="UP000503178">
    <property type="component" value="Chromatophore Pltd"/>
</dbReference>
<evidence type="ECO:0000313" key="4">
    <source>
        <dbReference type="EMBL" id="AQX45364.1"/>
    </source>
</evidence>
<dbReference type="EMBL" id="MG976688">
    <property type="protein sequence ID" value="AXY63759.1"/>
    <property type="molecule type" value="Genomic_DNA"/>
</dbReference>